<dbReference type="EMBL" id="JAHMUF010000022">
    <property type="protein sequence ID" value="KAG7191911.1"/>
    <property type="molecule type" value="Genomic_DNA"/>
</dbReference>
<accession>A0A9P7V695</accession>
<evidence type="ECO:0000313" key="2">
    <source>
        <dbReference type="Proteomes" id="UP000790833"/>
    </source>
</evidence>
<dbReference type="AlphaFoldDB" id="A0A9P7V695"/>
<name>A0A9P7V695_9ASCO</name>
<evidence type="ECO:0000313" key="1">
    <source>
        <dbReference type="EMBL" id="KAG7191911.1"/>
    </source>
</evidence>
<organism evidence="1 2">
    <name type="scientific">Scheffersomyces spartinae</name>
    <dbReference type="NCBI Taxonomy" id="45513"/>
    <lineage>
        <taxon>Eukaryota</taxon>
        <taxon>Fungi</taxon>
        <taxon>Dikarya</taxon>
        <taxon>Ascomycota</taxon>
        <taxon>Saccharomycotina</taxon>
        <taxon>Pichiomycetes</taxon>
        <taxon>Debaryomycetaceae</taxon>
        <taxon>Scheffersomyces</taxon>
    </lineage>
</organism>
<dbReference type="RefSeq" id="XP_043047463.1">
    <property type="nucleotide sequence ID" value="XM_043193454.1"/>
</dbReference>
<sequence length="357" mass="41762">MWLQRLRKYEHEDNMIMLLRQMQMAMQEQRNILADQAIILRQILLQLCDMKQGSGSKHKFTSEKSPIPVVEEVMTSDSATGFAEGNTKGAIDPIGKLSGQEIFDQLNYNEKKEALLLARPIIDQSLILFESFPLYLSVYSIKKRYTKYFEDFEATNNGFSLLLRSDEMKFDYNKISNTKINRLSYPIKMYYYILLVDHFRELLVVKFRVPNRESANFKVLLNDMLLTPNLNEIMTEVLEVFERTSFNNGKLKPQEEIDRYLISEHLKLTSITHERMFLFVKHNANLTYRYREAKGVNEAKCAIKYATALYKIGIKNPKLIEALDEINEKVIPDTISISIDDHELVRSNEEFRAFFSS</sequence>
<dbReference type="Proteomes" id="UP000790833">
    <property type="component" value="Unassembled WGS sequence"/>
</dbReference>
<reference evidence="1" key="1">
    <citation type="submission" date="2021-03" db="EMBL/GenBank/DDBJ databases">
        <authorList>
            <person name="Palmer J.M."/>
        </authorList>
    </citation>
    <scope>NUCLEOTIDE SEQUENCE</scope>
    <source>
        <strain evidence="1">ARV_011</strain>
    </source>
</reference>
<protein>
    <submittedName>
        <fullName evidence="1">Uncharacterized protein</fullName>
    </submittedName>
</protein>
<gene>
    <name evidence="1" type="ORF">KQ657_002700</name>
</gene>
<comment type="caution">
    <text evidence="1">The sequence shown here is derived from an EMBL/GenBank/DDBJ whole genome shotgun (WGS) entry which is preliminary data.</text>
</comment>
<proteinExistence type="predicted"/>
<keyword evidence="2" id="KW-1185">Reference proteome</keyword>
<dbReference type="GeneID" id="66116074"/>